<evidence type="ECO:0000313" key="2">
    <source>
        <dbReference type="Proteomes" id="UP001597267"/>
    </source>
</evidence>
<dbReference type="EMBL" id="JBHTOP010000022">
    <property type="protein sequence ID" value="MFD1671788.1"/>
    <property type="molecule type" value="Genomic_DNA"/>
</dbReference>
<dbReference type="InterPro" id="IPR017853">
    <property type="entry name" value="GH"/>
</dbReference>
<accession>A0ABW4J769</accession>
<protein>
    <submittedName>
        <fullName evidence="1">Uncharacterized protein</fullName>
    </submittedName>
</protein>
<name>A0ABW4J769_9LACO</name>
<dbReference type="Proteomes" id="UP001597267">
    <property type="component" value="Unassembled WGS sequence"/>
</dbReference>
<dbReference type="RefSeq" id="WP_125713853.1">
    <property type="nucleotide sequence ID" value="NZ_JBHTOP010000022.1"/>
</dbReference>
<organism evidence="1 2">
    <name type="scientific">Agrilactobacillus yilanensis</name>
    <dbReference type="NCBI Taxonomy" id="2485997"/>
    <lineage>
        <taxon>Bacteria</taxon>
        <taxon>Bacillati</taxon>
        <taxon>Bacillota</taxon>
        <taxon>Bacilli</taxon>
        <taxon>Lactobacillales</taxon>
        <taxon>Lactobacillaceae</taxon>
        <taxon>Agrilactobacillus</taxon>
    </lineage>
</organism>
<dbReference type="SUPFAM" id="SSF51445">
    <property type="entry name" value="(Trans)glycosidases"/>
    <property type="match status" value="1"/>
</dbReference>
<sequence>MNDKIYTNGLFFNFFMEEQEEDLGKRLDLVKSVGFNEIIASYQTKGMEPAKFDETYFKALDRLVLALKKRNMRFWLEDYAPFPTGNANGAYQMEEYRDLNKRFVDERHIDIEGPAREVVLRTDHYYMPCTVKLSINSMLSHLTIEISWQLLHVSYWMPMHHRFRSFLT</sequence>
<reference evidence="2" key="1">
    <citation type="journal article" date="2019" name="Int. J. Syst. Evol. Microbiol.">
        <title>The Global Catalogue of Microorganisms (GCM) 10K type strain sequencing project: providing services to taxonomists for standard genome sequencing and annotation.</title>
        <authorList>
            <consortium name="The Broad Institute Genomics Platform"/>
            <consortium name="The Broad Institute Genome Sequencing Center for Infectious Disease"/>
            <person name="Wu L."/>
            <person name="Ma J."/>
        </authorList>
    </citation>
    <scope>NUCLEOTIDE SEQUENCE [LARGE SCALE GENOMIC DNA]</scope>
    <source>
        <strain evidence="2">CCM 8896</strain>
    </source>
</reference>
<keyword evidence="2" id="KW-1185">Reference proteome</keyword>
<gene>
    <name evidence="1" type="ORF">ACFQ5M_06770</name>
</gene>
<evidence type="ECO:0000313" key="1">
    <source>
        <dbReference type="EMBL" id="MFD1671788.1"/>
    </source>
</evidence>
<comment type="caution">
    <text evidence="1">The sequence shown here is derived from an EMBL/GenBank/DDBJ whole genome shotgun (WGS) entry which is preliminary data.</text>
</comment>
<proteinExistence type="predicted"/>